<gene>
    <name evidence="5" type="ORF">Q8A70_07870</name>
</gene>
<keyword evidence="3" id="KW-0029">Amino-acid transport</keyword>
<dbReference type="RefSeq" id="WP_379954984.1">
    <property type="nucleotide sequence ID" value="NZ_JAUYVI010000002.1"/>
</dbReference>
<dbReference type="PROSITE" id="PS51318">
    <property type="entry name" value="TAT"/>
    <property type="match status" value="1"/>
</dbReference>
<dbReference type="EMBL" id="JAUYVI010000002">
    <property type="protein sequence ID" value="MDQ7247580.1"/>
    <property type="molecule type" value="Genomic_DNA"/>
</dbReference>
<evidence type="ECO:0000313" key="5">
    <source>
        <dbReference type="EMBL" id="MDQ7247580.1"/>
    </source>
</evidence>
<accession>A0ABU0YIP2</accession>
<dbReference type="InterPro" id="IPR051010">
    <property type="entry name" value="BCAA_transport"/>
</dbReference>
<dbReference type="Proteomes" id="UP001230156">
    <property type="component" value="Unassembled WGS sequence"/>
</dbReference>
<dbReference type="InterPro" id="IPR028082">
    <property type="entry name" value="Peripla_BP_I"/>
</dbReference>
<keyword evidence="6" id="KW-1185">Reference proteome</keyword>
<protein>
    <submittedName>
        <fullName evidence="5">ABC transporter substrate-binding protein</fullName>
    </submittedName>
</protein>
<feature type="domain" description="Leucine-binding protein" evidence="4">
    <location>
        <begin position="44"/>
        <end position="404"/>
    </location>
</feature>
<comment type="similarity">
    <text evidence="1">Belongs to the leucine-binding protein family.</text>
</comment>
<dbReference type="InterPro" id="IPR028081">
    <property type="entry name" value="Leu-bd"/>
</dbReference>
<dbReference type="Pfam" id="PF13458">
    <property type="entry name" value="Peripla_BP_6"/>
    <property type="match status" value="1"/>
</dbReference>
<sequence>MGVRQSGKPGHMSRRRVLVAAGALSGLQLAKPFIITAHAAEPSLKIGLQAHRTGIGAAYGLWYERTSVAAVKVINAMGGIGGRPVELIVEDDATDAKRGTEVMEKFANEHKVDFVFGPLFGNVVGAVAARAGELKMPLFVVSEGSELAAGDFNRYVFQTGITNVRSQVTAISPWVIQNVGKKVTMIIPDYIFGYNHRDFFSETAKAQGGAVNAVIAIPPTETSFTKYFSQIPADTDAIYHVMVGPGVLTFVRELGEFFGDKGPKLFGFIDSLEAVDIGAPGLEFLEGSHLWEAFPRYLAGHNTEGAKFYRAAVGIDENGASVDNAKEISTSSHMFGCWETLFSIKEAVEKSGYKGPGDKQALVEAIESTTGYDEGKGHPQGKKQFIGKAHQVFAPQFISKVEGGKLTVVHTTSIEDGLYEPAADYTKQPL</sequence>
<dbReference type="PANTHER" id="PTHR30483">
    <property type="entry name" value="LEUCINE-SPECIFIC-BINDING PROTEIN"/>
    <property type="match status" value="1"/>
</dbReference>
<proteinExistence type="inferred from homology"/>
<evidence type="ECO:0000256" key="1">
    <source>
        <dbReference type="ARBA" id="ARBA00010062"/>
    </source>
</evidence>
<evidence type="ECO:0000259" key="4">
    <source>
        <dbReference type="Pfam" id="PF13458"/>
    </source>
</evidence>
<keyword evidence="2" id="KW-0732">Signal</keyword>
<dbReference type="PANTHER" id="PTHR30483:SF6">
    <property type="entry name" value="PERIPLASMIC BINDING PROTEIN OF ABC TRANSPORTER FOR NATURAL AMINO ACIDS"/>
    <property type="match status" value="1"/>
</dbReference>
<reference evidence="6" key="1">
    <citation type="submission" date="2023-08" db="EMBL/GenBank/DDBJ databases">
        <title>Rhodospirillaceae gen. nov., a novel taxon isolated from the Yangtze River Yuezi River estuary sludge.</title>
        <authorList>
            <person name="Ruan L."/>
        </authorList>
    </citation>
    <scope>NUCLEOTIDE SEQUENCE [LARGE SCALE GENOMIC DNA]</scope>
    <source>
        <strain evidence="6">R-7</strain>
    </source>
</reference>
<evidence type="ECO:0000313" key="6">
    <source>
        <dbReference type="Proteomes" id="UP001230156"/>
    </source>
</evidence>
<dbReference type="SUPFAM" id="SSF53822">
    <property type="entry name" value="Periplasmic binding protein-like I"/>
    <property type="match status" value="1"/>
</dbReference>
<dbReference type="Gene3D" id="3.40.50.2300">
    <property type="match status" value="2"/>
</dbReference>
<name>A0ABU0YIP2_9PROT</name>
<evidence type="ECO:0000256" key="3">
    <source>
        <dbReference type="ARBA" id="ARBA00022970"/>
    </source>
</evidence>
<evidence type="ECO:0000256" key="2">
    <source>
        <dbReference type="ARBA" id="ARBA00022729"/>
    </source>
</evidence>
<organism evidence="5 6">
    <name type="scientific">Dongia sedimenti</name>
    <dbReference type="NCBI Taxonomy" id="3064282"/>
    <lineage>
        <taxon>Bacteria</taxon>
        <taxon>Pseudomonadati</taxon>
        <taxon>Pseudomonadota</taxon>
        <taxon>Alphaproteobacteria</taxon>
        <taxon>Rhodospirillales</taxon>
        <taxon>Dongiaceae</taxon>
        <taxon>Dongia</taxon>
    </lineage>
</organism>
<dbReference type="InterPro" id="IPR006311">
    <property type="entry name" value="TAT_signal"/>
</dbReference>
<keyword evidence="3" id="KW-0813">Transport</keyword>
<comment type="caution">
    <text evidence="5">The sequence shown here is derived from an EMBL/GenBank/DDBJ whole genome shotgun (WGS) entry which is preliminary data.</text>
</comment>